<protein>
    <submittedName>
        <fullName evidence="2">Uncharacterized protein</fullName>
    </submittedName>
</protein>
<proteinExistence type="predicted"/>
<sequence length="237" mass="26530">MTVNDDEKSQRDEEDTMVDDFSNDIELFFSSLQNNAKNQAKFDIDEKSAALIQRAARLELESITLKECLEKASTVVKAASKYDMTPITSKVEELSTEVATIKVDKSTIIQRLLPSILEELVKVEKLIEAKPKSDNVEHMFKLLNATISTVDSLSQQNDQLSQTQHHQLKTQNELENRLLSLEKSVQDIKLFLKLLLSRVIDLESVMCCPRETATSSSSSIAAGEGADKGEVKKRKLA</sequence>
<evidence type="ECO:0000313" key="2">
    <source>
        <dbReference type="EMBL" id="KAI3405420.2"/>
    </source>
</evidence>
<dbReference type="RefSeq" id="XP_049181165.1">
    <property type="nucleotide sequence ID" value="XM_049322921.1"/>
</dbReference>
<name>A0AAI9SZ21_9ASCO</name>
<feature type="region of interest" description="Disordered" evidence="1">
    <location>
        <begin position="215"/>
        <end position="237"/>
    </location>
</feature>
<dbReference type="EMBL" id="JAHUZD010000036">
    <property type="protein sequence ID" value="KAI3405420.2"/>
    <property type="molecule type" value="Genomic_DNA"/>
</dbReference>
<dbReference type="AlphaFoldDB" id="A0AAI9SZ21"/>
<dbReference type="Proteomes" id="UP001202479">
    <property type="component" value="Unassembled WGS sequence"/>
</dbReference>
<organism evidence="2 3">
    <name type="scientific">Candida oxycetoniae</name>
    <dbReference type="NCBI Taxonomy" id="497107"/>
    <lineage>
        <taxon>Eukaryota</taxon>
        <taxon>Fungi</taxon>
        <taxon>Dikarya</taxon>
        <taxon>Ascomycota</taxon>
        <taxon>Saccharomycotina</taxon>
        <taxon>Pichiomycetes</taxon>
        <taxon>Debaryomycetaceae</taxon>
        <taxon>Candida/Lodderomyces clade</taxon>
        <taxon>Candida</taxon>
    </lineage>
</organism>
<evidence type="ECO:0000313" key="3">
    <source>
        <dbReference type="Proteomes" id="UP001202479"/>
    </source>
</evidence>
<reference evidence="2" key="1">
    <citation type="journal article" date="2022" name="DNA Res.">
        <title>Genome analysis of five recently described species of the CUG-Ser clade uncovers Candida theae as a new hybrid lineage with pathogenic potential in the Candida parapsilosis species complex.</title>
        <authorList>
            <person name="Mixao V."/>
            <person name="Del Olmo V."/>
            <person name="Hegedusova E."/>
            <person name="Saus E."/>
            <person name="Pryszcz L."/>
            <person name="Cillingova A."/>
            <person name="Nosek J."/>
            <person name="Gabaldon T."/>
        </authorList>
    </citation>
    <scope>NUCLEOTIDE SEQUENCE</scope>
    <source>
        <strain evidence="2">CBS 10844</strain>
    </source>
</reference>
<evidence type="ECO:0000256" key="1">
    <source>
        <dbReference type="SAM" id="MobiDB-lite"/>
    </source>
</evidence>
<comment type="caution">
    <text evidence="2">The sequence shown here is derived from an EMBL/GenBank/DDBJ whole genome shotgun (WGS) entry which is preliminary data.</text>
</comment>
<gene>
    <name evidence="2" type="ORF">KGF56_001764</name>
</gene>
<dbReference type="GeneID" id="73379381"/>
<keyword evidence="3" id="KW-1185">Reference proteome</keyword>
<accession>A0AAI9SZ21</accession>